<evidence type="ECO:0000256" key="4">
    <source>
        <dbReference type="ARBA" id="ARBA00022827"/>
    </source>
</evidence>
<reference evidence="8 9" key="1">
    <citation type="submission" date="2017-01" db="EMBL/GenBank/DDBJ databases">
        <authorList>
            <person name="Mah S.A."/>
            <person name="Swanson W.J."/>
            <person name="Moy G.W."/>
            <person name="Vacquier V.D."/>
        </authorList>
    </citation>
    <scope>NUCLEOTIDE SEQUENCE [LARGE SCALE GENOMIC DNA]</scope>
    <source>
        <strain evidence="8 9">DSM 7027</strain>
    </source>
</reference>
<dbReference type="Gene3D" id="2.40.110.10">
    <property type="entry name" value="Butyryl-CoA Dehydrogenase, subunit A, domain 2"/>
    <property type="match status" value="1"/>
</dbReference>
<dbReference type="CDD" id="cd00567">
    <property type="entry name" value="ACAD"/>
    <property type="match status" value="1"/>
</dbReference>
<dbReference type="Gene3D" id="1.10.540.10">
    <property type="entry name" value="Acyl-CoA dehydrogenase/oxidase, N-terminal domain"/>
    <property type="match status" value="1"/>
</dbReference>
<dbReference type="Proteomes" id="UP000186895">
    <property type="component" value="Unassembled WGS sequence"/>
</dbReference>
<evidence type="ECO:0000256" key="2">
    <source>
        <dbReference type="ARBA" id="ARBA00009347"/>
    </source>
</evidence>
<evidence type="ECO:0000259" key="7">
    <source>
        <dbReference type="Pfam" id="PF02771"/>
    </source>
</evidence>
<dbReference type="AlphaFoldDB" id="A0A1N6P1P0"/>
<protein>
    <submittedName>
        <fullName evidence="8">Acyl-CoA dehydrogenase</fullName>
    </submittedName>
</protein>
<evidence type="ECO:0000313" key="8">
    <source>
        <dbReference type="EMBL" id="SIP98249.1"/>
    </source>
</evidence>
<keyword evidence="4" id="KW-0274">FAD</keyword>
<dbReference type="GO" id="GO:0050660">
    <property type="term" value="F:flavin adenine dinucleotide binding"/>
    <property type="evidence" value="ECO:0007669"/>
    <property type="project" value="InterPro"/>
</dbReference>
<dbReference type="Pfam" id="PF02771">
    <property type="entry name" value="Acyl-CoA_dh_N"/>
    <property type="match status" value="1"/>
</dbReference>
<dbReference type="InterPro" id="IPR037069">
    <property type="entry name" value="AcylCoA_DH/ox_N_sf"/>
</dbReference>
<gene>
    <name evidence="8" type="ORF">SAMN05421647_101716</name>
</gene>
<evidence type="ECO:0000256" key="3">
    <source>
        <dbReference type="ARBA" id="ARBA00022630"/>
    </source>
</evidence>
<comment type="similarity">
    <text evidence="2">Belongs to the acyl-CoA dehydrogenase family.</text>
</comment>
<keyword evidence="9" id="KW-1185">Reference proteome</keyword>
<evidence type="ECO:0000256" key="5">
    <source>
        <dbReference type="ARBA" id="ARBA00023002"/>
    </source>
</evidence>
<evidence type="ECO:0000256" key="1">
    <source>
        <dbReference type="ARBA" id="ARBA00001974"/>
    </source>
</evidence>
<dbReference type="SUPFAM" id="SSF56645">
    <property type="entry name" value="Acyl-CoA dehydrogenase NM domain-like"/>
    <property type="match status" value="1"/>
</dbReference>
<dbReference type="InterPro" id="IPR046373">
    <property type="entry name" value="Acyl-CoA_Oxase/DH_mid-dom_sf"/>
</dbReference>
<sequence>MEFRFTDEQQMIRETAASFLADCSTSAAVREAMVSESGYDLSFWRQICDDLYLHAITLPEEQGGMGLGYVELVAVMEQMGRYLACAPYFSTVCQAVPALQLSACSQASPWLDKILGGTTAALAWIGQEAPACEAVTATFEATPNGYRLQGDYQLVVDGHSAEILVLAARQPGTSGTSGISLFAVDATAEGISRQWTPTLDQTRHLGRIQVDSLLAVDACLGEAGQAGPVLEQVLQLATVALAAEQMGSAQQVKDLAVEYTRERVQFNRPIASFQAIKHKAADMMLRTEVARSACYYAACVADEAWRGGALAAELPEAAAIAKSYCSDACFRNAGEALQMHGGVGFTWEYDVHLYFKRAKASELMLGTASEHRETLASLLLDTDQTEEGALS</sequence>
<dbReference type="Pfam" id="PF00441">
    <property type="entry name" value="Acyl-CoA_dh_1"/>
    <property type="match status" value="1"/>
</dbReference>
<evidence type="ECO:0000313" key="9">
    <source>
        <dbReference type="Proteomes" id="UP000186895"/>
    </source>
</evidence>
<evidence type="ECO:0000259" key="6">
    <source>
        <dbReference type="Pfam" id="PF00441"/>
    </source>
</evidence>
<accession>A0A1N6P1P0</accession>
<dbReference type="PANTHER" id="PTHR43884:SF20">
    <property type="entry name" value="ACYL-COA DEHYDROGENASE FADE28"/>
    <property type="match status" value="1"/>
</dbReference>
<comment type="cofactor">
    <cofactor evidence="1">
        <name>FAD</name>
        <dbReference type="ChEBI" id="CHEBI:57692"/>
    </cofactor>
</comment>
<dbReference type="RefSeq" id="WP_076460867.1">
    <property type="nucleotide sequence ID" value="NZ_FTMN01000001.1"/>
</dbReference>
<keyword evidence="5" id="KW-0560">Oxidoreductase</keyword>
<dbReference type="eggNOG" id="COG1960">
    <property type="taxonomic scope" value="Bacteria"/>
</dbReference>
<keyword evidence="3" id="KW-0285">Flavoprotein</keyword>
<dbReference type="GO" id="GO:0003995">
    <property type="term" value="F:acyl-CoA dehydrogenase activity"/>
    <property type="evidence" value="ECO:0007669"/>
    <property type="project" value="TreeGrafter"/>
</dbReference>
<dbReference type="InterPro" id="IPR013786">
    <property type="entry name" value="AcylCoA_DH/ox_N"/>
</dbReference>
<dbReference type="InterPro" id="IPR009075">
    <property type="entry name" value="AcylCo_DH/oxidase_C"/>
</dbReference>
<dbReference type="SUPFAM" id="SSF47203">
    <property type="entry name" value="Acyl-CoA dehydrogenase C-terminal domain-like"/>
    <property type="match status" value="1"/>
</dbReference>
<feature type="domain" description="Acyl-CoA dehydrogenase/oxidase C-terminal" evidence="6">
    <location>
        <begin position="231"/>
        <end position="377"/>
    </location>
</feature>
<name>A0A1N6P1P0_9GAMM</name>
<dbReference type="STRING" id="49186.SAMN05421647_101716"/>
<organism evidence="8 9">
    <name type="scientific">Marinobacterium stanieri</name>
    <dbReference type="NCBI Taxonomy" id="49186"/>
    <lineage>
        <taxon>Bacteria</taxon>
        <taxon>Pseudomonadati</taxon>
        <taxon>Pseudomonadota</taxon>
        <taxon>Gammaproteobacteria</taxon>
        <taxon>Oceanospirillales</taxon>
        <taxon>Oceanospirillaceae</taxon>
        <taxon>Marinobacterium</taxon>
    </lineage>
</organism>
<dbReference type="EMBL" id="FTMN01000001">
    <property type="protein sequence ID" value="SIP98249.1"/>
    <property type="molecule type" value="Genomic_DNA"/>
</dbReference>
<dbReference type="PANTHER" id="PTHR43884">
    <property type="entry name" value="ACYL-COA DEHYDROGENASE"/>
    <property type="match status" value="1"/>
</dbReference>
<dbReference type="InterPro" id="IPR009100">
    <property type="entry name" value="AcylCoA_DH/oxidase_NM_dom_sf"/>
</dbReference>
<proteinExistence type="inferred from homology"/>
<feature type="domain" description="Acyl-CoA dehydrogenase/oxidase N-terminal" evidence="7">
    <location>
        <begin position="6"/>
        <end position="115"/>
    </location>
</feature>
<dbReference type="InterPro" id="IPR036250">
    <property type="entry name" value="AcylCo_DH-like_C"/>
</dbReference>
<dbReference type="Gene3D" id="1.20.140.10">
    <property type="entry name" value="Butyryl-CoA Dehydrogenase, subunit A, domain 3"/>
    <property type="match status" value="1"/>
</dbReference>